<dbReference type="PANTHER" id="PTHR34501">
    <property type="entry name" value="PROTEIN YDDL-RELATED"/>
    <property type="match status" value="1"/>
</dbReference>
<reference evidence="13 14" key="1">
    <citation type="journal article" date="2021" name="Sci. Rep.">
        <title>The distribution of antibiotic resistance genes in chicken gut microbiota commensals.</title>
        <authorList>
            <person name="Juricova H."/>
            <person name="Matiasovicova J."/>
            <person name="Kubasova T."/>
            <person name="Cejkova D."/>
            <person name="Rychlik I."/>
        </authorList>
    </citation>
    <scope>NUCLEOTIDE SEQUENCE [LARGE SCALE GENOMIC DNA]</scope>
    <source>
        <strain evidence="13 14">An829</strain>
    </source>
</reference>
<evidence type="ECO:0000256" key="2">
    <source>
        <dbReference type="ARBA" id="ARBA00011233"/>
    </source>
</evidence>
<feature type="signal peptide" evidence="11">
    <location>
        <begin position="1"/>
        <end position="20"/>
    </location>
</feature>
<dbReference type="PRINTS" id="PR00184">
    <property type="entry name" value="NEISSPPORIN"/>
</dbReference>
<dbReference type="InterPro" id="IPR050298">
    <property type="entry name" value="Gram-neg_bact_OMP"/>
</dbReference>
<accession>A0ABS2DSH7</accession>
<keyword evidence="8" id="KW-0626">Porin</keyword>
<comment type="subunit">
    <text evidence="2">Homotrimer.</text>
</comment>
<keyword evidence="4" id="KW-1134">Transmembrane beta strand</keyword>
<proteinExistence type="predicted"/>
<evidence type="ECO:0000313" key="13">
    <source>
        <dbReference type="EMBL" id="MBM6704218.1"/>
    </source>
</evidence>
<evidence type="ECO:0000259" key="12">
    <source>
        <dbReference type="Pfam" id="PF13609"/>
    </source>
</evidence>
<evidence type="ECO:0000256" key="10">
    <source>
        <dbReference type="ARBA" id="ARBA00023237"/>
    </source>
</evidence>
<evidence type="ECO:0000256" key="8">
    <source>
        <dbReference type="ARBA" id="ARBA00023114"/>
    </source>
</evidence>
<evidence type="ECO:0000256" key="1">
    <source>
        <dbReference type="ARBA" id="ARBA00004571"/>
    </source>
</evidence>
<dbReference type="InterPro" id="IPR023614">
    <property type="entry name" value="Porin_dom_sf"/>
</dbReference>
<dbReference type="CDD" id="cd00342">
    <property type="entry name" value="gram_neg_porins"/>
    <property type="match status" value="1"/>
</dbReference>
<keyword evidence="5" id="KW-0812">Transmembrane</keyword>
<dbReference type="InterPro" id="IPR001702">
    <property type="entry name" value="Porin_Gram-ve"/>
</dbReference>
<evidence type="ECO:0000256" key="9">
    <source>
        <dbReference type="ARBA" id="ARBA00023136"/>
    </source>
</evidence>
<dbReference type="PANTHER" id="PTHR34501:SF9">
    <property type="entry name" value="MAJOR OUTER MEMBRANE PROTEIN P.IA"/>
    <property type="match status" value="1"/>
</dbReference>
<organism evidence="13 14">
    <name type="scientific">Sutterella massiliensis</name>
    <dbReference type="NCBI Taxonomy" id="1816689"/>
    <lineage>
        <taxon>Bacteria</taxon>
        <taxon>Pseudomonadati</taxon>
        <taxon>Pseudomonadota</taxon>
        <taxon>Betaproteobacteria</taxon>
        <taxon>Burkholderiales</taxon>
        <taxon>Sutterellaceae</taxon>
        <taxon>Sutterella</taxon>
    </lineage>
</organism>
<dbReference type="EMBL" id="JACJJC010000009">
    <property type="protein sequence ID" value="MBM6704218.1"/>
    <property type="molecule type" value="Genomic_DNA"/>
</dbReference>
<evidence type="ECO:0000256" key="5">
    <source>
        <dbReference type="ARBA" id="ARBA00022692"/>
    </source>
</evidence>
<protein>
    <submittedName>
        <fullName evidence="13">Porin</fullName>
    </submittedName>
</protein>
<dbReference type="PRINTS" id="PR00182">
    <property type="entry name" value="ECOLNEIPORIN"/>
</dbReference>
<feature type="domain" description="Porin" evidence="12">
    <location>
        <begin position="7"/>
        <end position="373"/>
    </location>
</feature>
<dbReference type="RefSeq" id="WP_205102706.1">
    <property type="nucleotide sequence ID" value="NZ_JACJJC010000009.1"/>
</dbReference>
<dbReference type="InterPro" id="IPR002299">
    <property type="entry name" value="Porin_Neis"/>
</dbReference>
<gene>
    <name evidence="13" type="ORF">H6A60_06940</name>
</gene>
<evidence type="ECO:0000256" key="11">
    <source>
        <dbReference type="SAM" id="SignalP"/>
    </source>
</evidence>
<evidence type="ECO:0000256" key="6">
    <source>
        <dbReference type="ARBA" id="ARBA00022729"/>
    </source>
</evidence>
<dbReference type="Proteomes" id="UP000715095">
    <property type="component" value="Unassembled WGS sequence"/>
</dbReference>
<keyword evidence="10" id="KW-0998">Cell outer membrane</keyword>
<keyword evidence="6 11" id="KW-0732">Signal</keyword>
<sequence>MKKTLAALAVLGAFAGTAAAADVTLYGLVDYGFNYQHVDGDAKDVDANDTFKMMSGQNSGSRFGLKGTEDLGNGLKLGFVLENGFNADDGSLGNGGRLFGRESQVNLQGAFGTVSFGRVGELVSANGSYALMGKASPFSGGWQDSVGQKFVYANGFDRYDNMITYVTPSFNGFKLHAQYSFKNDGKDGHGVEGKASADRYYAIGATFETQNLYLVGVVDSKNWGSYDTNTVGVGHEIDDQLAVTLGGAYDFGFMKLYASGQYFDNAKSVGTKAAGADGSIVSGYSFFKAYKPAADEDEKATGASGEGAEGYGINIGVGVPAFGGTAKAQIAYMDAEDVANSKRTVERWSIAVGYDYNLTKRTSVYTAAAYTRDELSKEYRQDTKYGENPSTVEVMAGLIHKF</sequence>
<keyword evidence="3" id="KW-0813">Transport</keyword>
<evidence type="ECO:0000256" key="3">
    <source>
        <dbReference type="ARBA" id="ARBA00022448"/>
    </source>
</evidence>
<evidence type="ECO:0000256" key="7">
    <source>
        <dbReference type="ARBA" id="ARBA00023065"/>
    </source>
</evidence>
<dbReference type="Gene3D" id="2.40.160.10">
    <property type="entry name" value="Porin"/>
    <property type="match status" value="1"/>
</dbReference>
<comment type="caution">
    <text evidence="13">The sequence shown here is derived from an EMBL/GenBank/DDBJ whole genome shotgun (WGS) entry which is preliminary data.</text>
</comment>
<keyword evidence="7" id="KW-0406">Ion transport</keyword>
<keyword evidence="9" id="KW-0472">Membrane</keyword>
<evidence type="ECO:0000256" key="4">
    <source>
        <dbReference type="ARBA" id="ARBA00022452"/>
    </source>
</evidence>
<name>A0ABS2DSH7_9BURK</name>
<evidence type="ECO:0000313" key="14">
    <source>
        <dbReference type="Proteomes" id="UP000715095"/>
    </source>
</evidence>
<dbReference type="InterPro" id="IPR033900">
    <property type="entry name" value="Gram_neg_porin_domain"/>
</dbReference>
<dbReference type="SUPFAM" id="SSF56935">
    <property type="entry name" value="Porins"/>
    <property type="match status" value="1"/>
</dbReference>
<feature type="chain" id="PRO_5046857329" evidence="11">
    <location>
        <begin position="21"/>
        <end position="402"/>
    </location>
</feature>
<keyword evidence="14" id="KW-1185">Reference proteome</keyword>
<comment type="subcellular location">
    <subcellularLocation>
        <location evidence="1">Cell outer membrane</location>
        <topology evidence="1">Multi-pass membrane protein</topology>
    </subcellularLocation>
</comment>
<dbReference type="Pfam" id="PF13609">
    <property type="entry name" value="Porin_4"/>
    <property type="match status" value="1"/>
</dbReference>